<accession>A0A4Z1KVL2</accession>
<proteinExistence type="predicted"/>
<name>A0A4Z1KVL2_9HELO</name>
<comment type="caution">
    <text evidence="1">The sequence shown here is derived from an EMBL/GenBank/DDBJ whole genome shotgun (WGS) entry which is preliminary data.</text>
</comment>
<evidence type="ECO:0000313" key="2">
    <source>
        <dbReference type="Proteomes" id="UP000297280"/>
    </source>
</evidence>
<gene>
    <name evidence="1" type="ORF">BPOR_0154g00080</name>
</gene>
<reference evidence="1 2" key="1">
    <citation type="submission" date="2017-12" db="EMBL/GenBank/DDBJ databases">
        <title>Comparative genomics of Botrytis spp.</title>
        <authorList>
            <person name="Valero-Jimenez C.A."/>
            <person name="Tapia P."/>
            <person name="Veloso J."/>
            <person name="Silva-Moreno E."/>
            <person name="Staats M."/>
            <person name="Valdes J.H."/>
            <person name="Van Kan J.A.L."/>
        </authorList>
    </citation>
    <scope>NUCLEOTIDE SEQUENCE [LARGE SCALE GENOMIC DNA]</scope>
    <source>
        <strain evidence="1 2">MUCL3349</strain>
    </source>
</reference>
<sequence length="130" mass="14770">MDRKVDEFEVKIQNQGEIVKRDMWVAACLNRIKRYLRCGVSSNRRSGKSSTLLPATNRRIVEVHTIVWFLTTSQTFGILLDGPAFPMLRGLRFTYGSLQKEVSRSIDRNNEYHVQRALISIPALSGSGTV</sequence>
<dbReference type="Proteomes" id="UP000297280">
    <property type="component" value="Unassembled WGS sequence"/>
</dbReference>
<protein>
    <submittedName>
        <fullName evidence="1">Uncharacterized protein</fullName>
    </submittedName>
</protein>
<dbReference type="AlphaFoldDB" id="A0A4Z1KVL2"/>
<evidence type="ECO:0000313" key="1">
    <source>
        <dbReference type="EMBL" id="TGO88568.1"/>
    </source>
</evidence>
<dbReference type="EMBL" id="PQXO01000154">
    <property type="protein sequence ID" value="TGO88568.1"/>
    <property type="molecule type" value="Genomic_DNA"/>
</dbReference>
<keyword evidence="2" id="KW-1185">Reference proteome</keyword>
<organism evidence="1 2">
    <name type="scientific">Botrytis porri</name>
    <dbReference type="NCBI Taxonomy" id="87229"/>
    <lineage>
        <taxon>Eukaryota</taxon>
        <taxon>Fungi</taxon>
        <taxon>Dikarya</taxon>
        <taxon>Ascomycota</taxon>
        <taxon>Pezizomycotina</taxon>
        <taxon>Leotiomycetes</taxon>
        <taxon>Helotiales</taxon>
        <taxon>Sclerotiniaceae</taxon>
        <taxon>Botrytis</taxon>
    </lineage>
</organism>